<feature type="chain" id="PRO_5034115338" description="Deleted in malignant brain tumors 1 protein" evidence="6">
    <location>
        <begin position="18"/>
        <end position="1256"/>
    </location>
</feature>
<dbReference type="CDD" id="cd00041">
    <property type="entry name" value="CUB"/>
    <property type="match status" value="7"/>
</dbReference>
<evidence type="ECO:0000256" key="6">
    <source>
        <dbReference type="SAM" id="SignalP"/>
    </source>
</evidence>
<organism evidence="9 10">
    <name type="scientific">Cyprinus carpio</name>
    <name type="common">Common carp</name>
    <dbReference type="NCBI Taxonomy" id="7962"/>
    <lineage>
        <taxon>Eukaryota</taxon>
        <taxon>Metazoa</taxon>
        <taxon>Chordata</taxon>
        <taxon>Craniata</taxon>
        <taxon>Vertebrata</taxon>
        <taxon>Euteleostomi</taxon>
        <taxon>Actinopterygii</taxon>
        <taxon>Neopterygii</taxon>
        <taxon>Teleostei</taxon>
        <taxon>Ostariophysi</taxon>
        <taxon>Cypriniformes</taxon>
        <taxon>Cyprinidae</taxon>
        <taxon>Cyprininae</taxon>
        <taxon>Cyprinus</taxon>
    </lineage>
</organism>
<feature type="domain" description="CUB" evidence="7">
    <location>
        <begin position="388"/>
        <end position="495"/>
    </location>
</feature>
<proteinExistence type="predicted"/>
<feature type="domain" description="ZP" evidence="8">
    <location>
        <begin position="987"/>
        <end position="1232"/>
    </location>
</feature>
<dbReference type="Pfam" id="PF00431">
    <property type="entry name" value="CUB"/>
    <property type="match status" value="7"/>
</dbReference>
<feature type="domain" description="CUB" evidence="7">
    <location>
        <begin position="39"/>
        <end position="146"/>
    </location>
</feature>
<evidence type="ECO:0008006" key="11">
    <source>
        <dbReference type="Google" id="ProtNLM"/>
    </source>
</evidence>
<evidence type="ECO:0000313" key="9">
    <source>
        <dbReference type="Ensembl" id="ENSCCRP00015044562.1"/>
    </source>
</evidence>
<dbReference type="Gene3D" id="2.60.40.4100">
    <property type="entry name" value="Zona pellucida, ZP-C domain"/>
    <property type="match status" value="1"/>
</dbReference>
<dbReference type="Pfam" id="PF23344">
    <property type="entry name" value="ZP-N"/>
    <property type="match status" value="1"/>
</dbReference>
<keyword evidence="1" id="KW-0245">EGF-like domain</keyword>
<evidence type="ECO:0000256" key="2">
    <source>
        <dbReference type="ARBA" id="ARBA00022729"/>
    </source>
</evidence>
<dbReference type="Gene3D" id="2.60.40.3210">
    <property type="entry name" value="Zona pellucida, ZP-N domain"/>
    <property type="match status" value="1"/>
</dbReference>
<feature type="domain" description="CUB" evidence="7">
    <location>
        <begin position="645"/>
        <end position="752"/>
    </location>
</feature>
<evidence type="ECO:0000256" key="4">
    <source>
        <dbReference type="ARBA" id="ARBA00023157"/>
    </source>
</evidence>
<dbReference type="Pfam" id="PF00100">
    <property type="entry name" value="Zona_pellucida"/>
    <property type="match status" value="1"/>
</dbReference>
<dbReference type="InterPro" id="IPR035914">
    <property type="entry name" value="Sperma_CUB_dom_sf"/>
</dbReference>
<evidence type="ECO:0000313" key="10">
    <source>
        <dbReference type="Proteomes" id="UP000694700"/>
    </source>
</evidence>
<evidence type="ECO:0000256" key="5">
    <source>
        <dbReference type="PROSITE-ProRule" id="PRU00059"/>
    </source>
</evidence>
<dbReference type="SUPFAM" id="SSF49854">
    <property type="entry name" value="Spermadhesin, CUB domain"/>
    <property type="match status" value="7"/>
</dbReference>
<evidence type="ECO:0000256" key="1">
    <source>
        <dbReference type="ARBA" id="ARBA00022536"/>
    </source>
</evidence>
<dbReference type="Pfam" id="PF23283">
    <property type="entry name" value="D8C_UMOD"/>
    <property type="match status" value="1"/>
</dbReference>
<dbReference type="FunFam" id="2.60.120.290:FF:000005">
    <property type="entry name" value="Procollagen C-endopeptidase enhancer 1"/>
    <property type="match status" value="7"/>
</dbReference>
<dbReference type="SMART" id="SM00042">
    <property type="entry name" value="CUB"/>
    <property type="match status" value="7"/>
</dbReference>
<keyword evidence="2 6" id="KW-0732">Signal</keyword>
<evidence type="ECO:0000259" key="7">
    <source>
        <dbReference type="PROSITE" id="PS01180"/>
    </source>
</evidence>
<dbReference type="SMART" id="SM00241">
    <property type="entry name" value="ZP"/>
    <property type="match status" value="1"/>
</dbReference>
<dbReference type="PROSITE" id="PS01180">
    <property type="entry name" value="CUB"/>
    <property type="match status" value="7"/>
</dbReference>
<dbReference type="PANTHER" id="PTHR24251">
    <property type="entry name" value="OVOCHYMASE-RELATED"/>
    <property type="match status" value="1"/>
</dbReference>
<dbReference type="AlphaFoldDB" id="A0A8C1UZU4"/>
<dbReference type="Gene3D" id="2.60.120.290">
    <property type="entry name" value="Spermadhesin, CUB domain"/>
    <property type="match status" value="7"/>
</dbReference>
<evidence type="ECO:0000259" key="8">
    <source>
        <dbReference type="PROSITE" id="PS51034"/>
    </source>
</evidence>
<keyword evidence="4" id="KW-1015">Disulfide bond</keyword>
<dbReference type="PANTHER" id="PTHR24251:SF41">
    <property type="entry name" value="DELETED IN MALIGNANT BRAIN TUMORS 1 PROTEIN-LIKE"/>
    <property type="match status" value="1"/>
</dbReference>
<dbReference type="InterPro" id="IPR042235">
    <property type="entry name" value="ZP-C_dom"/>
</dbReference>
<feature type="domain" description="CUB" evidence="7">
    <location>
        <begin position="755"/>
        <end position="862"/>
    </location>
</feature>
<evidence type="ECO:0000256" key="3">
    <source>
        <dbReference type="ARBA" id="ARBA00022737"/>
    </source>
</evidence>
<dbReference type="InterPro" id="IPR000859">
    <property type="entry name" value="CUB_dom"/>
</dbReference>
<feature type="domain" description="CUB" evidence="7">
    <location>
        <begin position="149"/>
        <end position="256"/>
    </location>
</feature>
<dbReference type="PROSITE" id="PS51034">
    <property type="entry name" value="ZP_2"/>
    <property type="match status" value="1"/>
</dbReference>
<protein>
    <recommendedName>
        <fullName evidence="11">Deleted in malignant brain tumors 1 protein</fullName>
    </recommendedName>
</protein>
<dbReference type="InterPro" id="IPR055356">
    <property type="entry name" value="ZP-N"/>
</dbReference>
<feature type="domain" description="CUB" evidence="7">
    <location>
        <begin position="278"/>
        <end position="385"/>
    </location>
</feature>
<sequence>MEALILLLCLLLTTFQANTIGSWTTDNWLDFTEGFSEPCGGNMTDWRGVLLSPRYPNNYPNNTQCTWTIHSTGNATVSLIFTDVDLETCCDYIKVYDGPSTLHPFLGEIREYRNQSFKSSNNDLTVFFYSDHSVTRRGFYATWLFVESCGGYMTDWMGDFSSPRYPNNYPDNSYCTWTIHSTGNMTVSLTFIDVVLETCCDYIKVYDGPSTLHPLLGEIREYRNQSFKSSSNDLTVFFYSDSSVTRRGFHANWVFVDVGNINTTYTTITPETNSSEPCGGNMTDWRGVLLSPRYPNNYPNNAQCTWTIHSTGNTTVSLIFTDVDLETCCDYIKVYDGPSTLHPFLGEIREYRNQSFKSSNNDLTVFFYSDHSVTRRGFYATWLFVESCGGYMTDWMGDFSSPRYPNNYPDNSYCTWTIHSTGNMTVSLTFIDVVLETCCDYIKVYDGPSTLHPLLGEIREYRNQSFKSSSNDLTVFFYSDSSVTRRGFHANWVFVEAPSDDPCYSYTVLDDPWRATDYQNDSVLMCDRNVNWFGWYRLFIHGQSAQMPNTCIDKYKCGTHAPLWLNGGHPKVEDGVVTRGVCGHWQNNCCYFNTTPIRVKACPGNYYVYEFVRPSICALAYCADVGNINTTYTTITPETNSSEPCGGNMTDWRGVLLSPRYPNNYPNNAQCTWTIHSTGNTTVSLIFTDVDLETCCDYIKVYDGPSTLHPFLGEIREYRNQSFKSSNNDLTVFFYSDHSVTRRGFYATWLFVESCGGYMTDWMGDFSSPRYPNNYPDNSYCTWTIHSTGNMTVSLTLIDVVLETCCDYIKVYDGPSILHPLLGEIREYRNQSFKSSSNDLTVFFYSDSSVTRRGFHANWVFVVPHPECGGHLYGSGLFSSPNYPNYYHDNAYCVWYLSAVQGQRLFLTFADVQLERCCNCDYITIYDGSSTGHSQLGKVCFNDTTHQVFHSSSRYLTVVFRSDYSGVSHGFKALFTSSLSADKGHVDCSSDNMVIVIQRSYLNSLGLSGNDLYVDEHLCRPNISSTEVVFSFPLDACGTVKEMMNGYVSYTNNVWASQSQSGEITRQSQFLLHVGCRMEPDTMVQIFYKAMENINANITGTGRFNASIAFYTSSSFNQQIYDSPYEVNLNQLLYVQVELNRHDNSLDLFLDTCVASPNPSDFKDRSYDLLRNGCPRDNTYYSYTSGEHYYAQFSLQAFKFLRTHADVYLQCKVIICPDSDYNSRCQQGCHFRHKRSLDSTYHTNTVKLGPIKLKGA</sequence>
<dbReference type="Ensembl" id="ENSCCRT00015046066.1">
    <property type="protein sequence ID" value="ENSCCRP00015044562.1"/>
    <property type="gene ID" value="ENSCCRG00015018475.1"/>
</dbReference>
<dbReference type="InterPro" id="IPR001507">
    <property type="entry name" value="ZP_dom"/>
</dbReference>
<feature type="signal peptide" evidence="6">
    <location>
        <begin position="1"/>
        <end position="17"/>
    </location>
</feature>
<feature type="domain" description="CUB" evidence="7">
    <location>
        <begin position="868"/>
        <end position="978"/>
    </location>
</feature>
<dbReference type="InterPro" id="IPR055355">
    <property type="entry name" value="ZP-C"/>
</dbReference>
<name>A0A8C1UZU4_CYPCA</name>
<accession>A0A8C1UZU4</accession>
<dbReference type="Proteomes" id="UP000694700">
    <property type="component" value="Unplaced"/>
</dbReference>
<comment type="caution">
    <text evidence="5">Lacks conserved residue(s) required for the propagation of feature annotation.</text>
</comment>
<dbReference type="FunFam" id="2.60.40.4100:FF:000005">
    <property type="entry name" value="Deleted in malignant brain tumors 1"/>
    <property type="match status" value="1"/>
</dbReference>
<keyword evidence="3" id="KW-0677">Repeat</keyword>
<dbReference type="InterPro" id="IPR057774">
    <property type="entry name" value="D8C_UMOD/GP2/OIT3-like"/>
</dbReference>
<reference evidence="9" key="1">
    <citation type="submission" date="2025-08" db="UniProtKB">
        <authorList>
            <consortium name="Ensembl"/>
        </authorList>
    </citation>
    <scope>IDENTIFICATION</scope>
</reference>